<reference evidence="2 3" key="1">
    <citation type="submission" date="2021-03" db="EMBL/GenBank/DDBJ databases">
        <title>Antimicrobial resistance genes in bacteria isolated from Japanese honey, and their potential for conferring macrolide and lincosamide resistance in the American foulbrood pathogen Paenibacillus larvae.</title>
        <authorList>
            <person name="Okamoto M."/>
            <person name="Kumagai M."/>
            <person name="Kanamori H."/>
            <person name="Takamatsu D."/>
        </authorList>
    </citation>
    <scope>NUCLEOTIDE SEQUENCE [LARGE SCALE GENOMIC DNA]</scope>
    <source>
        <strain evidence="2 3">J34TS1</strain>
    </source>
</reference>
<name>A0A920CVH0_9BACL</name>
<dbReference type="Pfam" id="PF12645">
    <property type="entry name" value="HTH_16"/>
    <property type="match status" value="1"/>
</dbReference>
<dbReference type="RefSeq" id="WP_212981422.1">
    <property type="nucleotide sequence ID" value="NZ_AP025343.1"/>
</dbReference>
<dbReference type="Proteomes" id="UP000682811">
    <property type="component" value="Unassembled WGS sequence"/>
</dbReference>
<feature type="domain" description="Helix-turn-helix conjugative transposon-like" evidence="1">
    <location>
        <begin position="7"/>
        <end position="60"/>
    </location>
</feature>
<accession>A0A920CVH0</accession>
<dbReference type="AlphaFoldDB" id="A0A920CVH0"/>
<evidence type="ECO:0000313" key="3">
    <source>
        <dbReference type="Proteomes" id="UP000682811"/>
    </source>
</evidence>
<keyword evidence="3" id="KW-1185">Reference proteome</keyword>
<evidence type="ECO:0000259" key="1">
    <source>
        <dbReference type="Pfam" id="PF12645"/>
    </source>
</evidence>
<protein>
    <recommendedName>
        <fullName evidence="1">Helix-turn-helix conjugative transposon-like domain-containing protein</fullName>
    </recommendedName>
</protein>
<sequence length="69" mass="8171">MQQIFFLLIEAQRGNPDAEAQLLSMFEPLIYKLSQQHGLFDEDCKQHLTIEFILAVRRFDLSRYLEIQA</sequence>
<organism evidence="2 3">
    <name type="scientific">Paenibacillus azoreducens</name>
    <dbReference type="NCBI Taxonomy" id="116718"/>
    <lineage>
        <taxon>Bacteria</taxon>
        <taxon>Bacillati</taxon>
        <taxon>Bacillota</taxon>
        <taxon>Bacilli</taxon>
        <taxon>Bacillales</taxon>
        <taxon>Paenibacillaceae</taxon>
        <taxon>Paenibacillus</taxon>
    </lineage>
</organism>
<gene>
    <name evidence="2" type="ORF">J34TS1_61940</name>
</gene>
<dbReference type="EMBL" id="BORT01000053">
    <property type="protein sequence ID" value="GIO51429.1"/>
    <property type="molecule type" value="Genomic_DNA"/>
</dbReference>
<comment type="caution">
    <text evidence="2">The sequence shown here is derived from an EMBL/GenBank/DDBJ whole genome shotgun (WGS) entry which is preliminary data.</text>
</comment>
<proteinExistence type="predicted"/>
<dbReference type="InterPro" id="IPR024760">
    <property type="entry name" value="HTH_dom_conjug_TS-like"/>
</dbReference>
<evidence type="ECO:0000313" key="2">
    <source>
        <dbReference type="EMBL" id="GIO51429.1"/>
    </source>
</evidence>